<dbReference type="AlphaFoldDB" id="A0A6N4R3J0"/>
<gene>
    <name evidence="2" type="ORF">DI628_06105</name>
</gene>
<sequence length="69" mass="7823">METPMPAAPAASPSQQQQSRIQPAQQLQQATQESIPPELEGLLRGMRESQNPSNRNTHMSWVRHKPDEY</sequence>
<comment type="caution">
    <text evidence="2">The sequence shown here is derived from an EMBL/GenBank/DDBJ whole genome shotgun (WGS) entry which is preliminary data.</text>
</comment>
<name>A0A6N4R3J0_BLAVI</name>
<reference evidence="2 3" key="1">
    <citation type="journal article" date="2017" name="Nat. Commun.">
        <title>In situ click chemistry generation of cyclooxygenase-2 inhibitors.</title>
        <authorList>
            <person name="Bhardwaj A."/>
            <person name="Kaur J."/>
            <person name="Wuest M."/>
            <person name="Wuest F."/>
        </authorList>
    </citation>
    <scope>NUCLEOTIDE SEQUENCE [LARGE SCALE GENOMIC DNA]</scope>
    <source>
        <strain evidence="2">S2_018_000_R2_106</strain>
    </source>
</reference>
<evidence type="ECO:0000256" key="1">
    <source>
        <dbReference type="SAM" id="MobiDB-lite"/>
    </source>
</evidence>
<evidence type="ECO:0000313" key="2">
    <source>
        <dbReference type="EMBL" id="TKW60473.1"/>
    </source>
</evidence>
<feature type="region of interest" description="Disordered" evidence="1">
    <location>
        <begin position="1"/>
        <end position="69"/>
    </location>
</feature>
<feature type="compositionally biased region" description="Polar residues" evidence="1">
    <location>
        <begin position="48"/>
        <end position="59"/>
    </location>
</feature>
<dbReference type="EMBL" id="VAFM01000002">
    <property type="protein sequence ID" value="TKW60473.1"/>
    <property type="molecule type" value="Genomic_DNA"/>
</dbReference>
<organism evidence="2 3">
    <name type="scientific">Blastochloris viridis</name>
    <name type="common">Rhodopseudomonas viridis</name>
    <dbReference type="NCBI Taxonomy" id="1079"/>
    <lineage>
        <taxon>Bacteria</taxon>
        <taxon>Pseudomonadati</taxon>
        <taxon>Pseudomonadota</taxon>
        <taxon>Alphaproteobacteria</taxon>
        <taxon>Hyphomicrobiales</taxon>
        <taxon>Blastochloridaceae</taxon>
        <taxon>Blastochloris</taxon>
    </lineage>
</organism>
<dbReference type="Proteomes" id="UP000320948">
    <property type="component" value="Unassembled WGS sequence"/>
</dbReference>
<proteinExistence type="predicted"/>
<feature type="compositionally biased region" description="Low complexity" evidence="1">
    <location>
        <begin position="8"/>
        <end position="34"/>
    </location>
</feature>
<evidence type="ECO:0000313" key="3">
    <source>
        <dbReference type="Proteomes" id="UP000320948"/>
    </source>
</evidence>
<protein>
    <submittedName>
        <fullName evidence="2">Uncharacterized protein</fullName>
    </submittedName>
</protein>
<accession>A0A6N4R3J0</accession>